<dbReference type="EMBL" id="CP046056">
    <property type="protein sequence ID" value="QQD24501.1"/>
    <property type="molecule type" value="Genomic_DNA"/>
</dbReference>
<evidence type="ECO:0000256" key="1">
    <source>
        <dbReference type="SAM" id="SignalP"/>
    </source>
</evidence>
<organism evidence="2 3">
    <name type="scientific">Venatoribacter cucullus</name>
    <dbReference type="NCBI Taxonomy" id="2661630"/>
    <lineage>
        <taxon>Bacteria</taxon>
        <taxon>Pseudomonadati</taxon>
        <taxon>Pseudomonadota</taxon>
        <taxon>Gammaproteobacteria</taxon>
        <taxon>Oceanospirillales</taxon>
        <taxon>Oceanospirillaceae</taxon>
        <taxon>Venatoribacter</taxon>
    </lineage>
</organism>
<proteinExistence type="predicted"/>
<sequence length="253" mass="26604">MKKTALAAAILAMAPVAAQADLLFTVGAKASVWNAEATGQLDDGLSVEKDGLNLDSDNGNQITVFFEHPLPFIPNVKLKQTALEVEGDGAFTIADFDGQSFDGAVNTAVDLAHTDLTLYWGLPLPLPYIDINFGLTARQFDGSATITGTDNGFAVSKSVDLDLTLPMAYGEVKVGTPFGIYAAADVNYIGFGDNKITDMSATLGYDLPIPVVDIALEGGYRSLSLQTDSSDVDIDADMDIKGAFFGASLSLGF</sequence>
<dbReference type="KEGG" id="vcw:GJQ55_08455"/>
<keyword evidence="3" id="KW-1185">Reference proteome</keyword>
<accession>A0A9X7UYR5</accession>
<dbReference type="NCBIfam" id="TIGR04219">
    <property type="entry name" value="OMP_w_GlyGly"/>
    <property type="match status" value="1"/>
</dbReference>
<gene>
    <name evidence="2" type="ORF">GJQ55_08455</name>
</gene>
<feature type="signal peptide" evidence="1">
    <location>
        <begin position="1"/>
        <end position="20"/>
    </location>
</feature>
<dbReference type="InterPro" id="IPR026387">
    <property type="entry name" value="OMP_w_GlyGly"/>
</dbReference>
<keyword evidence="1" id="KW-0732">Signal</keyword>
<feature type="chain" id="PRO_5040975409" evidence="1">
    <location>
        <begin position="21"/>
        <end position="253"/>
    </location>
</feature>
<protein>
    <submittedName>
        <fullName evidence="2">TIGR04219 family outer membrane beta-barrel protein</fullName>
    </submittedName>
</protein>
<dbReference type="Proteomes" id="UP000596074">
    <property type="component" value="Chromosome"/>
</dbReference>
<dbReference type="AlphaFoldDB" id="A0A9X7UYR5"/>
<evidence type="ECO:0000313" key="3">
    <source>
        <dbReference type="Proteomes" id="UP000596074"/>
    </source>
</evidence>
<dbReference type="RefSeq" id="WP_228344555.1">
    <property type="nucleotide sequence ID" value="NZ_CP046056.1"/>
</dbReference>
<name>A0A9X7UYR5_9GAMM</name>
<reference evidence="2 3" key="1">
    <citation type="submission" date="2019-11" db="EMBL/GenBank/DDBJ databases">
        <title>Venatorbacter sp. nov. a predator of Campylobacter and other Gram-negative bacteria.</title>
        <authorList>
            <person name="Saeedi A."/>
            <person name="Cummings N.J."/>
            <person name="Connerton I.F."/>
            <person name="Connerton P.L."/>
        </authorList>
    </citation>
    <scope>NUCLEOTIDE SEQUENCE [LARGE SCALE GENOMIC DNA]</scope>
    <source>
        <strain evidence="2">XL5</strain>
    </source>
</reference>
<evidence type="ECO:0000313" key="2">
    <source>
        <dbReference type="EMBL" id="QQD24501.1"/>
    </source>
</evidence>